<dbReference type="PANTHER" id="PTHR10655">
    <property type="entry name" value="LYSOPHOSPHOLIPASE-RELATED"/>
    <property type="match status" value="1"/>
</dbReference>
<dbReference type="Gene3D" id="3.40.50.1820">
    <property type="entry name" value="alpha/beta hydrolase"/>
    <property type="match status" value="1"/>
</dbReference>
<evidence type="ECO:0000256" key="7">
    <source>
        <dbReference type="ARBA" id="ARBA00023098"/>
    </source>
</evidence>
<evidence type="ECO:0000259" key="11">
    <source>
        <dbReference type="Pfam" id="PF02230"/>
    </source>
</evidence>
<sequence length="308" mass="33750">MVEIETEVVGRLVIEQLISQKGTHDGELSQVSSLKKPNMSSSPVILAATAKHTATIIFLHGLGDTGHGWASAIGAMRPPFAKVICPTAPSMPVTLNSGFVMPSWFDLKSLDANANEDEDGIKKAAEGVHRLIQAEEAAGIKSDRILIGGFSQGGALALYSAFTYPKSLGGVMAFSCWLPLHKQFPGYAAGNKETPILQCHGDCDPLVPYKWGQMTASMLKQYASNVEFKTYRGLGHSSTEEEMVILILVATLTRARNKTTSIFCYVINLLLGYKNDVDSTHFLFCSYRWSNFQFGKSFEVEELQRLVF</sequence>
<dbReference type="InterPro" id="IPR003140">
    <property type="entry name" value="PLipase/COase/thioEstase"/>
</dbReference>
<evidence type="ECO:0000256" key="2">
    <source>
        <dbReference type="ARBA" id="ARBA00006499"/>
    </source>
</evidence>
<evidence type="ECO:0000313" key="12">
    <source>
        <dbReference type="EMBL" id="KAF6202926.1"/>
    </source>
</evidence>
<organism evidence="12 13">
    <name type="scientific">Apolygus lucorum</name>
    <name type="common">Small green plant bug</name>
    <name type="synonym">Lygocoris lucorum</name>
    <dbReference type="NCBI Taxonomy" id="248454"/>
    <lineage>
        <taxon>Eukaryota</taxon>
        <taxon>Metazoa</taxon>
        <taxon>Ecdysozoa</taxon>
        <taxon>Arthropoda</taxon>
        <taxon>Hexapoda</taxon>
        <taxon>Insecta</taxon>
        <taxon>Pterygota</taxon>
        <taxon>Neoptera</taxon>
        <taxon>Paraneoptera</taxon>
        <taxon>Hemiptera</taxon>
        <taxon>Heteroptera</taxon>
        <taxon>Panheteroptera</taxon>
        <taxon>Cimicomorpha</taxon>
        <taxon>Miridae</taxon>
        <taxon>Mirini</taxon>
        <taxon>Apolygus</taxon>
    </lineage>
</organism>
<comment type="caution">
    <text evidence="12">The sequence shown here is derived from an EMBL/GenBank/DDBJ whole genome shotgun (WGS) entry which is preliminary data.</text>
</comment>
<comment type="catalytic activity">
    <reaction evidence="10">
        <text>1-hexadecanoyl-sn-glycero-3-phosphocholine + H2O = sn-glycerol 3-phosphocholine + hexadecanoate + H(+)</text>
        <dbReference type="Rhea" id="RHEA:40435"/>
        <dbReference type="ChEBI" id="CHEBI:7896"/>
        <dbReference type="ChEBI" id="CHEBI:15377"/>
        <dbReference type="ChEBI" id="CHEBI:15378"/>
        <dbReference type="ChEBI" id="CHEBI:16870"/>
        <dbReference type="ChEBI" id="CHEBI:72998"/>
    </reaction>
    <physiologicalReaction direction="left-to-right" evidence="10">
        <dbReference type="Rhea" id="RHEA:40436"/>
    </physiologicalReaction>
</comment>
<comment type="subcellular location">
    <subcellularLocation>
        <location evidence="1">Cytoplasm</location>
    </subcellularLocation>
</comment>
<evidence type="ECO:0000256" key="9">
    <source>
        <dbReference type="ARBA" id="ARBA00047337"/>
    </source>
</evidence>
<gene>
    <name evidence="12" type="ORF">GE061_003333</name>
</gene>
<comment type="similarity">
    <text evidence="2">Belongs to the AB hydrolase superfamily. AB hydrolase 2 family.</text>
</comment>
<dbReference type="FunFam" id="3.40.50.1820:FF:000010">
    <property type="entry name" value="Acyl-protein thioesterase 2"/>
    <property type="match status" value="1"/>
</dbReference>
<evidence type="ECO:0000256" key="10">
    <source>
        <dbReference type="ARBA" id="ARBA00048656"/>
    </source>
</evidence>
<comment type="catalytic activity">
    <reaction evidence="9">
        <text>S-hexadecanoyl-L-cysteinyl-[protein] + H2O = L-cysteinyl-[protein] + hexadecanoate + H(+)</text>
        <dbReference type="Rhea" id="RHEA:19233"/>
        <dbReference type="Rhea" id="RHEA-COMP:10131"/>
        <dbReference type="Rhea" id="RHEA-COMP:11032"/>
        <dbReference type="ChEBI" id="CHEBI:7896"/>
        <dbReference type="ChEBI" id="CHEBI:15377"/>
        <dbReference type="ChEBI" id="CHEBI:15378"/>
        <dbReference type="ChEBI" id="CHEBI:29950"/>
        <dbReference type="ChEBI" id="CHEBI:74151"/>
        <dbReference type="EC" id="3.1.2.22"/>
    </reaction>
</comment>
<keyword evidence="4" id="KW-0963">Cytoplasm</keyword>
<dbReference type="PANTHER" id="PTHR10655:SF68">
    <property type="entry name" value="PALMITOYL-PROTEIN HYDROLASE"/>
    <property type="match status" value="1"/>
</dbReference>
<dbReference type="SUPFAM" id="SSF53474">
    <property type="entry name" value="alpha/beta-Hydrolases"/>
    <property type="match status" value="1"/>
</dbReference>
<name>A0A8S9X4B5_APOLU</name>
<dbReference type="InterPro" id="IPR050565">
    <property type="entry name" value="LYPA1-2/EST-like"/>
</dbReference>
<keyword evidence="6" id="KW-0276">Fatty acid metabolism</keyword>
<dbReference type="GO" id="GO:0052689">
    <property type="term" value="F:carboxylic ester hydrolase activity"/>
    <property type="evidence" value="ECO:0007669"/>
    <property type="project" value="TreeGrafter"/>
</dbReference>
<evidence type="ECO:0000313" key="13">
    <source>
        <dbReference type="Proteomes" id="UP000466442"/>
    </source>
</evidence>
<dbReference type="Pfam" id="PF02230">
    <property type="entry name" value="Abhydrolase_2"/>
    <property type="match status" value="1"/>
</dbReference>
<keyword evidence="7" id="KW-0443">Lipid metabolism</keyword>
<evidence type="ECO:0000256" key="8">
    <source>
        <dbReference type="ARBA" id="ARBA00031195"/>
    </source>
</evidence>
<evidence type="ECO:0000256" key="4">
    <source>
        <dbReference type="ARBA" id="ARBA00022490"/>
    </source>
</evidence>
<reference evidence="12" key="1">
    <citation type="journal article" date="2021" name="Mol. Ecol. Resour.">
        <title>Apolygus lucorum genome provides insights into omnivorousness and mesophyll feeding.</title>
        <authorList>
            <person name="Liu Y."/>
            <person name="Liu H."/>
            <person name="Wang H."/>
            <person name="Huang T."/>
            <person name="Liu B."/>
            <person name="Yang B."/>
            <person name="Yin L."/>
            <person name="Li B."/>
            <person name="Zhang Y."/>
            <person name="Zhang S."/>
            <person name="Jiang F."/>
            <person name="Zhang X."/>
            <person name="Ren Y."/>
            <person name="Wang B."/>
            <person name="Wang S."/>
            <person name="Lu Y."/>
            <person name="Wu K."/>
            <person name="Fan W."/>
            <person name="Wang G."/>
        </authorList>
    </citation>
    <scope>NUCLEOTIDE SEQUENCE</scope>
    <source>
        <strain evidence="12">12Hb</strain>
    </source>
</reference>
<feature type="domain" description="Phospholipase/carboxylesterase/thioesterase" evidence="11">
    <location>
        <begin position="43"/>
        <end position="245"/>
    </location>
</feature>
<dbReference type="EMBL" id="WIXP02000011">
    <property type="protein sequence ID" value="KAF6202926.1"/>
    <property type="molecule type" value="Genomic_DNA"/>
</dbReference>
<dbReference type="OrthoDB" id="2418081at2759"/>
<evidence type="ECO:0000256" key="1">
    <source>
        <dbReference type="ARBA" id="ARBA00004496"/>
    </source>
</evidence>
<evidence type="ECO:0000256" key="5">
    <source>
        <dbReference type="ARBA" id="ARBA00022801"/>
    </source>
</evidence>
<evidence type="ECO:0000256" key="6">
    <source>
        <dbReference type="ARBA" id="ARBA00022832"/>
    </source>
</evidence>
<keyword evidence="5" id="KW-0378">Hydrolase</keyword>
<dbReference type="GO" id="GO:0006631">
    <property type="term" value="P:fatty acid metabolic process"/>
    <property type="evidence" value="ECO:0007669"/>
    <property type="project" value="UniProtKB-KW"/>
</dbReference>
<dbReference type="AlphaFoldDB" id="A0A8S9X4B5"/>
<dbReference type="GO" id="GO:0008474">
    <property type="term" value="F:palmitoyl-(protein) hydrolase activity"/>
    <property type="evidence" value="ECO:0007669"/>
    <property type="project" value="UniProtKB-EC"/>
</dbReference>
<dbReference type="EC" id="3.1.2.22" evidence="3"/>
<dbReference type="Proteomes" id="UP000466442">
    <property type="component" value="Unassembled WGS sequence"/>
</dbReference>
<protein>
    <recommendedName>
        <fullName evidence="3">palmitoyl-protein hydrolase</fullName>
        <ecNumber evidence="3">3.1.2.22</ecNumber>
    </recommendedName>
    <alternativeName>
        <fullName evidence="8">Palmitoyl-protein hydrolase</fullName>
    </alternativeName>
</protein>
<accession>A0A8S9X4B5</accession>
<dbReference type="InterPro" id="IPR029058">
    <property type="entry name" value="AB_hydrolase_fold"/>
</dbReference>
<dbReference type="GO" id="GO:0005737">
    <property type="term" value="C:cytoplasm"/>
    <property type="evidence" value="ECO:0007669"/>
    <property type="project" value="UniProtKB-SubCell"/>
</dbReference>
<proteinExistence type="inferred from homology"/>
<keyword evidence="13" id="KW-1185">Reference proteome</keyword>
<evidence type="ECO:0000256" key="3">
    <source>
        <dbReference type="ARBA" id="ARBA00012423"/>
    </source>
</evidence>